<organism evidence="3 4">
    <name type="scientific">Caenorhabditis auriculariae</name>
    <dbReference type="NCBI Taxonomy" id="2777116"/>
    <lineage>
        <taxon>Eukaryota</taxon>
        <taxon>Metazoa</taxon>
        <taxon>Ecdysozoa</taxon>
        <taxon>Nematoda</taxon>
        <taxon>Chromadorea</taxon>
        <taxon>Rhabditida</taxon>
        <taxon>Rhabditina</taxon>
        <taxon>Rhabditomorpha</taxon>
        <taxon>Rhabditoidea</taxon>
        <taxon>Rhabditidae</taxon>
        <taxon>Peloderinae</taxon>
        <taxon>Caenorhabditis</taxon>
    </lineage>
</organism>
<dbReference type="Pfam" id="PF15353">
    <property type="entry name" value="HECA_N"/>
    <property type="match status" value="1"/>
</dbReference>
<evidence type="ECO:0000313" key="4">
    <source>
        <dbReference type="Proteomes" id="UP000835052"/>
    </source>
</evidence>
<proteinExistence type="predicted"/>
<dbReference type="Proteomes" id="UP000835052">
    <property type="component" value="Unassembled WGS sequence"/>
</dbReference>
<feature type="domain" description="Headcase N-terminal" evidence="2">
    <location>
        <begin position="45"/>
        <end position="126"/>
    </location>
</feature>
<dbReference type="InterPro" id="IPR026066">
    <property type="entry name" value="Headcase"/>
</dbReference>
<dbReference type="OrthoDB" id="10012848at2759"/>
<evidence type="ECO:0000259" key="2">
    <source>
        <dbReference type="Pfam" id="PF15353"/>
    </source>
</evidence>
<dbReference type="PANTHER" id="PTHR13425:SF3">
    <property type="entry name" value="HEADCASE PROTEIN HOMOLOG"/>
    <property type="match status" value="1"/>
</dbReference>
<keyword evidence="4" id="KW-1185">Reference proteome</keyword>
<dbReference type="InterPro" id="IPR054537">
    <property type="entry name" value="HECA_N"/>
</dbReference>
<protein>
    <recommendedName>
        <fullName evidence="2">Headcase N-terminal domain-containing protein</fullName>
    </recommendedName>
</protein>
<feature type="compositionally biased region" description="Basic and acidic residues" evidence="1">
    <location>
        <begin position="10"/>
        <end position="20"/>
    </location>
</feature>
<accession>A0A8S1HJF1</accession>
<dbReference type="AlphaFoldDB" id="A0A8S1HJF1"/>
<gene>
    <name evidence="3" type="ORF">CAUJ_LOCUS12028</name>
</gene>
<dbReference type="PANTHER" id="PTHR13425">
    <property type="entry name" value="HEADCASE PROTEIN"/>
    <property type="match status" value="1"/>
</dbReference>
<reference evidence="3" key="1">
    <citation type="submission" date="2020-10" db="EMBL/GenBank/DDBJ databases">
        <authorList>
            <person name="Kikuchi T."/>
        </authorList>
    </citation>
    <scope>NUCLEOTIDE SEQUENCE</scope>
    <source>
        <strain evidence="3">NKZ352</strain>
    </source>
</reference>
<evidence type="ECO:0000313" key="3">
    <source>
        <dbReference type="EMBL" id="CAD6196113.1"/>
    </source>
</evidence>
<evidence type="ECO:0000256" key="1">
    <source>
        <dbReference type="SAM" id="MobiDB-lite"/>
    </source>
</evidence>
<sequence length="374" mass="41158">MARGKKVNRNKKDPIIEKSPEAPKRVTPYVGCPVPAPINCCKGVPVKGDDDHVTLVCTNAECSLLGKSKVHRECFKALEDHMLKVLKTHGSARGWTDGQREHNIWGKKGLALIQRAFRCRCHTGQVTLEEGEIDITERKEKKKAKPGKDLPKLNYGSRGAAAEVVERREKKSRDARNSRNGPPTPIFTVTSESFADLPEPDHHVPEQDSLVTAPPPPVLTRSYAVAAKNEERTRTTTNRYSDSGVSMGSFASLSSEDKTALNLTVDSVLSPSPTEKLSLNESLDDSHPRLRETEIGSFEPMLDTRHGALFGEVLSSASHSLTQLQEKTLPKPIAEPQMIPLEEIPSWDPLTGRTLDFLGLLASLSMSPSRSSQF</sequence>
<feature type="compositionally biased region" description="Basic and acidic residues" evidence="1">
    <location>
        <begin position="164"/>
        <end position="177"/>
    </location>
</feature>
<feature type="region of interest" description="Disordered" evidence="1">
    <location>
        <begin position="139"/>
        <end position="217"/>
    </location>
</feature>
<feature type="region of interest" description="Disordered" evidence="1">
    <location>
        <begin position="1"/>
        <end position="20"/>
    </location>
</feature>
<comment type="caution">
    <text evidence="3">The sequence shown here is derived from an EMBL/GenBank/DDBJ whole genome shotgun (WGS) entry which is preliminary data.</text>
</comment>
<dbReference type="EMBL" id="CAJGYM010000066">
    <property type="protein sequence ID" value="CAD6196113.1"/>
    <property type="molecule type" value="Genomic_DNA"/>
</dbReference>
<name>A0A8S1HJF1_9PELO</name>